<evidence type="ECO:0000313" key="8">
    <source>
        <dbReference type="EMBL" id="MBB6579515.1"/>
    </source>
</evidence>
<evidence type="ECO:0000256" key="4">
    <source>
        <dbReference type="ARBA" id="ARBA00022840"/>
    </source>
</evidence>
<sequence>MKQETPEGSPTAGMAMSLPVGTRLSEFELLSIIGEGGFSIVYLAYDHSLQRTVAIKEYLPGAIAFRDGEGIVRPRFEKYEGTFKTGLQSFLNEARILAQFEHPALIRIHRFWEQNGTAYMVMQYCKGRTLRKVLQDEPDRRAQEQWIKQQVIAPVLDALRLLHSKNYYHRDLSPDNIMVLDTGAPMLLDFGAARQVIGDMTQALTVILKPGFAPIEQYADDESMRQGPWTDIYGVGAVLYFVVTGKAPVASVARLVKDPLKKLQQSAEYAISPSFAQAIDHSLAVFPNDRPQSIDDFQIELSPSADPLAEAPVESRTPELETGSDSEVAGTGGVSAVGIAEAITPINASSHAPVDSVAAEPLSDEQISVPQTEQAPQPSVEHQVAGTDRVAVKQARRWPLVATAVGGLLVLGALVSWWTVKGDASTTPSDATHATDRNEQVAEAKPDVSRQPTIPETPSVTAPESPSDAAGPQGTSGTLTASTANASPPTSKDTGGAPMAAVQAGAVGSQSPAATAVSKEPAQTQIKPVDSEKTLPVKAPEIALPTTAPKVPEGTGVSGAASPTSKPSENPKTKDKDAVAELLSGTRATNTVKNPPLNPPAGGEQRTNAETKQEKPGAYIKLSVQPWGRIVIDGQDKGISPPLVRIWLPEGEHRVVIENGDLPKFAGSIKILDKKDVVLAHKF</sequence>
<feature type="compositionally biased region" description="Polar residues" evidence="6">
    <location>
        <begin position="365"/>
        <end position="377"/>
    </location>
</feature>
<feature type="region of interest" description="Disordered" evidence="6">
    <location>
        <begin position="423"/>
        <end position="614"/>
    </location>
</feature>
<dbReference type="Gene3D" id="1.10.510.10">
    <property type="entry name" value="Transferase(Phosphotransferase) domain 1"/>
    <property type="match status" value="1"/>
</dbReference>
<dbReference type="RefSeq" id="WP_184710930.1">
    <property type="nucleotide sequence ID" value="NZ_JACHKZ010000031.1"/>
</dbReference>
<dbReference type="InterPro" id="IPR017441">
    <property type="entry name" value="Protein_kinase_ATP_BS"/>
</dbReference>
<evidence type="ECO:0000256" key="3">
    <source>
        <dbReference type="ARBA" id="ARBA00022777"/>
    </source>
</evidence>
<dbReference type="PROSITE" id="PS50011">
    <property type="entry name" value="PROTEIN_KINASE_DOM"/>
    <property type="match status" value="1"/>
</dbReference>
<dbReference type="SUPFAM" id="SSF56112">
    <property type="entry name" value="Protein kinase-like (PK-like)"/>
    <property type="match status" value="1"/>
</dbReference>
<protein>
    <submittedName>
        <fullName evidence="8">Serine/threonine protein kinase</fullName>
    </submittedName>
</protein>
<dbReference type="GO" id="GO:0004674">
    <property type="term" value="F:protein serine/threonine kinase activity"/>
    <property type="evidence" value="ECO:0007669"/>
    <property type="project" value="UniProtKB-KW"/>
</dbReference>
<evidence type="ECO:0000256" key="2">
    <source>
        <dbReference type="ARBA" id="ARBA00022741"/>
    </source>
</evidence>
<evidence type="ECO:0000256" key="5">
    <source>
        <dbReference type="PROSITE-ProRule" id="PRU10141"/>
    </source>
</evidence>
<dbReference type="PROSITE" id="PS00107">
    <property type="entry name" value="PROTEIN_KINASE_ATP"/>
    <property type="match status" value="1"/>
</dbReference>
<feature type="region of interest" description="Disordered" evidence="6">
    <location>
        <begin position="305"/>
        <end position="331"/>
    </location>
</feature>
<feature type="binding site" evidence="5">
    <location>
        <position position="56"/>
    </location>
    <ligand>
        <name>ATP</name>
        <dbReference type="ChEBI" id="CHEBI:30616"/>
    </ligand>
</feature>
<feature type="domain" description="Protein kinase" evidence="7">
    <location>
        <begin position="27"/>
        <end position="309"/>
    </location>
</feature>
<accession>A0ABR6RK00</accession>
<keyword evidence="1" id="KW-0808">Transferase</keyword>
<comment type="caution">
    <text evidence="8">The sequence shown here is derived from an EMBL/GenBank/DDBJ whole genome shotgun (WGS) entry which is preliminary data.</text>
</comment>
<feature type="compositionally biased region" description="Polar residues" evidence="6">
    <location>
        <begin position="450"/>
        <end position="464"/>
    </location>
</feature>
<organism evidence="8 9">
    <name type="scientific">Comamonas odontotermitis</name>
    <dbReference type="NCBI Taxonomy" id="379895"/>
    <lineage>
        <taxon>Bacteria</taxon>
        <taxon>Pseudomonadati</taxon>
        <taxon>Pseudomonadota</taxon>
        <taxon>Betaproteobacteria</taxon>
        <taxon>Burkholderiales</taxon>
        <taxon>Comamonadaceae</taxon>
        <taxon>Comamonas</taxon>
    </lineage>
</organism>
<dbReference type="PROSITE" id="PS00109">
    <property type="entry name" value="PROTEIN_KINASE_TYR"/>
    <property type="match status" value="1"/>
</dbReference>
<gene>
    <name evidence="8" type="ORF">HNP33_003628</name>
</gene>
<keyword evidence="2 5" id="KW-0547">Nucleotide-binding</keyword>
<keyword evidence="9" id="KW-1185">Reference proteome</keyword>
<reference evidence="8 9" key="1">
    <citation type="submission" date="2020-08" db="EMBL/GenBank/DDBJ databases">
        <title>Functional genomics of gut bacteria from endangered species of beetles.</title>
        <authorList>
            <person name="Carlos-Shanley C."/>
        </authorList>
    </citation>
    <scope>NUCLEOTIDE SEQUENCE [LARGE SCALE GENOMIC DNA]</scope>
    <source>
        <strain evidence="8 9">S00124</strain>
    </source>
</reference>
<dbReference type="InterPro" id="IPR011009">
    <property type="entry name" value="Kinase-like_dom_sf"/>
</dbReference>
<dbReference type="InterPro" id="IPR000719">
    <property type="entry name" value="Prot_kinase_dom"/>
</dbReference>
<evidence type="ECO:0000313" key="9">
    <source>
        <dbReference type="Proteomes" id="UP000562492"/>
    </source>
</evidence>
<evidence type="ECO:0000256" key="6">
    <source>
        <dbReference type="SAM" id="MobiDB-lite"/>
    </source>
</evidence>
<feature type="compositionally biased region" description="Polar residues" evidence="6">
    <location>
        <begin position="473"/>
        <end position="493"/>
    </location>
</feature>
<feature type="compositionally biased region" description="Basic and acidic residues" evidence="6">
    <location>
        <begin position="569"/>
        <end position="579"/>
    </location>
</feature>
<dbReference type="CDD" id="cd14014">
    <property type="entry name" value="STKc_PknB_like"/>
    <property type="match status" value="1"/>
</dbReference>
<evidence type="ECO:0000256" key="1">
    <source>
        <dbReference type="ARBA" id="ARBA00022679"/>
    </source>
</evidence>
<keyword evidence="8" id="KW-0723">Serine/threonine-protein kinase</keyword>
<dbReference type="PANTHER" id="PTHR43289">
    <property type="entry name" value="MITOGEN-ACTIVATED PROTEIN KINASE KINASE KINASE 20-RELATED"/>
    <property type="match status" value="1"/>
</dbReference>
<evidence type="ECO:0000259" key="7">
    <source>
        <dbReference type="PROSITE" id="PS50011"/>
    </source>
</evidence>
<dbReference type="InterPro" id="IPR008266">
    <property type="entry name" value="Tyr_kinase_AS"/>
</dbReference>
<dbReference type="EMBL" id="JACHKZ010000031">
    <property type="protein sequence ID" value="MBB6579515.1"/>
    <property type="molecule type" value="Genomic_DNA"/>
</dbReference>
<dbReference type="PANTHER" id="PTHR43289:SF6">
    <property type="entry name" value="SERINE_THREONINE-PROTEIN KINASE NEKL-3"/>
    <property type="match status" value="1"/>
</dbReference>
<proteinExistence type="predicted"/>
<name>A0ABR6RK00_9BURK</name>
<keyword evidence="4 5" id="KW-0067">ATP-binding</keyword>
<dbReference type="Pfam" id="PF00069">
    <property type="entry name" value="Pkinase"/>
    <property type="match status" value="1"/>
</dbReference>
<feature type="compositionally biased region" description="Basic and acidic residues" evidence="6">
    <location>
        <begin position="433"/>
        <end position="448"/>
    </location>
</feature>
<feature type="region of interest" description="Disordered" evidence="6">
    <location>
        <begin position="351"/>
        <end position="386"/>
    </location>
</feature>
<keyword evidence="3 8" id="KW-0418">Kinase</keyword>
<dbReference type="Proteomes" id="UP000562492">
    <property type="component" value="Unassembled WGS sequence"/>
</dbReference>